<feature type="compositionally biased region" description="Low complexity" evidence="1">
    <location>
        <begin position="128"/>
        <end position="139"/>
    </location>
</feature>
<feature type="compositionally biased region" description="Basic and acidic residues" evidence="1">
    <location>
        <begin position="344"/>
        <end position="367"/>
    </location>
</feature>
<sequence>MAILSIPTVFPEEIQSPTFDRTRTSLKFVDPMDNDQSLPIMQTTVLRIVPRFKIIATIDEPTKVFYQNKSQMKSSSSPELIKETGTTQQITSAEDFDREPSASSVSQKLILKTSRDRDERSKPKIYESSISCGSSLPSSNMKQKPSTRLDFNQVQYLAEVTAKRSSSLSNTRSLFDQTFNIFDPNGFFEIVSINSHSPQFQHYIKPMRYEPNAPNANNKQTSRLYSQNRLRQKSSKSTDSYTVPDEYNRVNKQHLNKNRHTSWSPIRKYTNQRRDYTPTINKRKENSSLLPSRSPVSLVKPHLENSFSKKPVRSPHHISRLSQYSSTLPVSGQSLTSVTSALQENDKKQDNESISKSDLPDTIHQEEHDETIQRYDRLLKKMRSTDEQLRSSSQAWISNIPQKLRIKMDRRSSSSVNKIQNNGHYFSPIIIQISFIIMVIFSLLFVYFFHEINRWCSEYPASAALMFEQHDDDTSNF</sequence>
<dbReference type="EMBL" id="CAJOBO010000520">
    <property type="protein sequence ID" value="CAF4239550.1"/>
    <property type="molecule type" value="Genomic_DNA"/>
</dbReference>
<accession>A0A817KDY7</accession>
<feature type="compositionally biased region" description="Polar residues" evidence="1">
    <location>
        <begin position="69"/>
        <end position="92"/>
    </location>
</feature>
<dbReference type="Proteomes" id="UP000663851">
    <property type="component" value="Unassembled WGS sequence"/>
</dbReference>
<comment type="caution">
    <text evidence="3">The sequence shown here is derived from an EMBL/GenBank/DDBJ whole genome shotgun (WGS) entry which is preliminary data.</text>
</comment>
<dbReference type="EMBL" id="CAJNXB010000033">
    <property type="protein sequence ID" value="CAF2995151.1"/>
    <property type="molecule type" value="Genomic_DNA"/>
</dbReference>
<evidence type="ECO:0000256" key="2">
    <source>
        <dbReference type="SAM" id="Phobius"/>
    </source>
</evidence>
<dbReference type="EMBL" id="CAJNYD010000224">
    <property type="protein sequence ID" value="CAF3232979.1"/>
    <property type="molecule type" value="Genomic_DNA"/>
</dbReference>
<evidence type="ECO:0000313" key="3">
    <source>
        <dbReference type="EMBL" id="CAF2995151.1"/>
    </source>
</evidence>
<keyword evidence="8" id="KW-1185">Reference proteome</keyword>
<dbReference type="EMBL" id="CAJOBP010001225">
    <property type="protein sequence ID" value="CAF4265245.1"/>
    <property type="molecule type" value="Genomic_DNA"/>
</dbReference>
<name>A0A817KDY7_9BILA</name>
<gene>
    <name evidence="5" type="ORF">HFQ381_LOCUS9755</name>
    <name evidence="4" type="ORF">LUA448_LOCUS3845</name>
    <name evidence="3" type="ORF">TIS948_LOCUS1173</name>
    <name evidence="6" type="ORF">UJA718_LOCUS10421</name>
</gene>
<feature type="compositionally biased region" description="Polar residues" evidence="1">
    <location>
        <begin position="214"/>
        <end position="241"/>
    </location>
</feature>
<keyword evidence="2" id="KW-0472">Membrane</keyword>
<dbReference type="Proteomes" id="UP000663873">
    <property type="component" value="Unassembled WGS sequence"/>
</dbReference>
<keyword evidence="2" id="KW-1133">Transmembrane helix</keyword>
<reference evidence="3" key="1">
    <citation type="submission" date="2021-02" db="EMBL/GenBank/DDBJ databases">
        <authorList>
            <person name="Nowell W R."/>
        </authorList>
    </citation>
    <scope>NUCLEOTIDE SEQUENCE</scope>
</reference>
<feature type="compositionally biased region" description="Low complexity" evidence="1">
    <location>
        <begin position="287"/>
        <end position="297"/>
    </location>
</feature>
<feature type="compositionally biased region" description="Basic and acidic residues" evidence="1">
    <location>
        <begin position="272"/>
        <end position="286"/>
    </location>
</feature>
<evidence type="ECO:0000313" key="6">
    <source>
        <dbReference type="EMBL" id="CAF4265245.1"/>
    </source>
</evidence>
<dbReference type="OrthoDB" id="10032356at2759"/>
<feature type="transmembrane region" description="Helical" evidence="2">
    <location>
        <begin position="425"/>
        <end position="449"/>
    </location>
</feature>
<feature type="region of interest" description="Disordered" evidence="1">
    <location>
        <begin position="209"/>
        <end position="297"/>
    </location>
</feature>
<protein>
    <submittedName>
        <fullName evidence="3">Uncharacterized protein</fullName>
    </submittedName>
</protein>
<feature type="region of interest" description="Disordered" evidence="1">
    <location>
        <begin position="69"/>
        <end position="146"/>
    </location>
</feature>
<feature type="compositionally biased region" description="Basic and acidic residues" evidence="1">
    <location>
        <begin position="113"/>
        <end position="125"/>
    </location>
</feature>
<evidence type="ECO:0000313" key="5">
    <source>
        <dbReference type="EMBL" id="CAF4239550.1"/>
    </source>
</evidence>
<dbReference type="Proteomes" id="UP000663833">
    <property type="component" value="Unassembled WGS sequence"/>
</dbReference>
<dbReference type="Proteomes" id="UP000663825">
    <property type="component" value="Unassembled WGS sequence"/>
</dbReference>
<evidence type="ECO:0000313" key="7">
    <source>
        <dbReference type="Proteomes" id="UP000663825"/>
    </source>
</evidence>
<feature type="region of interest" description="Disordered" evidence="1">
    <location>
        <begin position="342"/>
        <end position="367"/>
    </location>
</feature>
<evidence type="ECO:0000256" key="1">
    <source>
        <dbReference type="SAM" id="MobiDB-lite"/>
    </source>
</evidence>
<organism evidence="3 7">
    <name type="scientific">Rotaria socialis</name>
    <dbReference type="NCBI Taxonomy" id="392032"/>
    <lineage>
        <taxon>Eukaryota</taxon>
        <taxon>Metazoa</taxon>
        <taxon>Spiralia</taxon>
        <taxon>Gnathifera</taxon>
        <taxon>Rotifera</taxon>
        <taxon>Eurotatoria</taxon>
        <taxon>Bdelloidea</taxon>
        <taxon>Philodinida</taxon>
        <taxon>Philodinidae</taxon>
        <taxon>Rotaria</taxon>
    </lineage>
</organism>
<proteinExistence type="predicted"/>
<feature type="compositionally biased region" description="Basic residues" evidence="1">
    <location>
        <begin position="251"/>
        <end position="260"/>
    </location>
</feature>
<evidence type="ECO:0000313" key="4">
    <source>
        <dbReference type="EMBL" id="CAF3232979.1"/>
    </source>
</evidence>
<keyword evidence="2" id="KW-0812">Transmembrane</keyword>
<evidence type="ECO:0000313" key="8">
    <source>
        <dbReference type="Proteomes" id="UP000663873"/>
    </source>
</evidence>
<dbReference type="AlphaFoldDB" id="A0A817KDY7"/>